<feature type="transmembrane region" description="Helical" evidence="1">
    <location>
        <begin position="143"/>
        <end position="163"/>
    </location>
</feature>
<keyword evidence="1" id="KW-0812">Transmembrane</keyword>
<sequence length="232" mass="25663">MEDVVPTTSSLPWLESWPLFQCNPVIPSSACAPTGALHVKNLQALLKDGNIWMKKARSVESKTAVEPLLPSTREKLIAVLQALFNEAQKLYGLQDRVGSSVLVLPPPSELDLLFRAYVDYCESHYPFIPTASMKTNKLIEGRNTIISSMILIMMLAAAAMTAGTGDACHQIAHGLVEICRTALRSRIDQNIKLMSDPGVLQCALLLTIVAVWSGDKWQMDVSLERKIFEWLL</sequence>
<evidence type="ECO:0000313" key="3">
    <source>
        <dbReference type="Proteomes" id="UP000012174"/>
    </source>
</evidence>
<keyword evidence="1" id="KW-0472">Membrane</keyword>
<name>M7SJB9_EUTLA</name>
<accession>M7SJB9</accession>
<gene>
    <name evidence="2" type="ORF">UCREL1_6570</name>
</gene>
<dbReference type="eggNOG" id="KOG1721">
    <property type="taxonomic scope" value="Eukaryota"/>
</dbReference>
<organism evidence="2 3">
    <name type="scientific">Eutypa lata (strain UCR-EL1)</name>
    <name type="common">Grapevine dieback disease fungus</name>
    <name type="synonym">Eutypa armeniacae</name>
    <dbReference type="NCBI Taxonomy" id="1287681"/>
    <lineage>
        <taxon>Eukaryota</taxon>
        <taxon>Fungi</taxon>
        <taxon>Dikarya</taxon>
        <taxon>Ascomycota</taxon>
        <taxon>Pezizomycotina</taxon>
        <taxon>Sordariomycetes</taxon>
        <taxon>Xylariomycetidae</taxon>
        <taxon>Xylariales</taxon>
        <taxon>Diatrypaceae</taxon>
        <taxon>Eutypa</taxon>
    </lineage>
</organism>
<reference evidence="3" key="1">
    <citation type="journal article" date="2013" name="Genome Announc.">
        <title>Draft genome sequence of the grapevine dieback fungus Eutypa lata UCR-EL1.</title>
        <authorList>
            <person name="Blanco-Ulate B."/>
            <person name="Rolshausen P.E."/>
            <person name="Cantu D."/>
        </authorList>
    </citation>
    <scope>NUCLEOTIDE SEQUENCE [LARGE SCALE GENOMIC DNA]</scope>
    <source>
        <strain evidence="3">UCR-EL1</strain>
    </source>
</reference>
<keyword evidence="1" id="KW-1133">Transmembrane helix</keyword>
<dbReference type="OrthoDB" id="40579at2759"/>
<proteinExistence type="predicted"/>
<dbReference type="EMBL" id="KB706648">
    <property type="protein sequence ID" value="EMR66439.1"/>
    <property type="molecule type" value="Genomic_DNA"/>
</dbReference>
<keyword evidence="3" id="KW-1185">Reference proteome</keyword>
<dbReference type="HOGENOM" id="CLU_1194890_0_0_1"/>
<evidence type="ECO:0000256" key="1">
    <source>
        <dbReference type="SAM" id="Phobius"/>
    </source>
</evidence>
<dbReference type="Proteomes" id="UP000012174">
    <property type="component" value="Unassembled WGS sequence"/>
</dbReference>
<dbReference type="AlphaFoldDB" id="M7SJB9"/>
<evidence type="ECO:0000313" key="2">
    <source>
        <dbReference type="EMBL" id="EMR66439.1"/>
    </source>
</evidence>
<dbReference type="KEGG" id="ela:UCREL1_6570"/>
<protein>
    <submittedName>
        <fullName evidence="2">Putative transcription factor cmr1 protein</fullName>
    </submittedName>
</protein>